<comment type="caution">
    <text evidence="5">The sequence shown here is derived from an EMBL/GenBank/DDBJ whole genome shotgun (WGS) entry which is preliminary data.</text>
</comment>
<keyword evidence="1" id="KW-0540">Nuclease</keyword>
<accession>A0A1F4ZVJ2</accession>
<name>A0A1F4ZVJ2_9BACT</name>
<organism evidence="5 6">
    <name type="scientific">Candidatus Amesbacteria bacterium RIFOXYB1_FULL_44_23</name>
    <dbReference type="NCBI Taxonomy" id="1797263"/>
    <lineage>
        <taxon>Bacteria</taxon>
        <taxon>Candidatus Amesiibacteriota</taxon>
    </lineage>
</organism>
<keyword evidence="3" id="KW-0378">Hydrolase</keyword>
<evidence type="ECO:0000313" key="5">
    <source>
        <dbReference type="EMBL" id="OGD10385.1"/>
    </source>
</evidence>
<evidence type="ECO:0000313" key="6">
    <source>
        <dbReference type="Proteomes" id="UP000176424"/>
    </source>
</evidence>
<dbReference type="AlphaFoldDB" id="A0A1F4ZVJ2"/>
<dbReference type="Proteomes" id="UP000176424">
    <property type="component" value="Unassembled WGS sequence"/>
</dbReference>
<dbReference type="InterPro" id="IPR016071">
    <property type="entry name" value="Staphylococal_nuclease_OB-fold"/>
</dbReference>
<dbReference type="STRING" id="1797263.A2397_03875"/>
<dbReference type="GO" id="GO:0016787">
    <property type="term" value="F:hydrolase activity"/>
    <property type="evidence" value="ECO:0007669"/>
    <property type="project" value="UniProtKB-KW"/>
</dbReference>
<dbReference type="SUPFAM" id="SSF50199">
    <property type="entry name" value="Staphylococcal nuclease"/>
    <property type="match status" value="1"/>
</dbReference>
<dbReference type="EMBL" id="MEXR01000007">
    <property type="protein sequence ID" value="OGD10385.1"/>
    <property type="molecule type" value="Genomic_DNA"/>
</dbReference>
<sequence>MGKRMMAGVGVATLIVVGGWYWRSKMPVPAYEIVRVIDGDTFETKEKQRIRLANLDAPELDLCGGAEAKKELEKLVLGQPVYLKILYRDKYMRFLSLVYTPEGFVNEKMAGTGLSVYRLKFEKSSETEKIERAYKKAVKEKIGLYSAKCTQTVNSAKPKCNIKGNVREGNDAKTFIPPGCTSYSSTLVQLYLGDRWFCTEAEAVKAGFRKVKGCN</sequence>
<evidence type="ECO:0000256" key="3">
    <source>
        <dbReference type="ARBA" id="ARBA00022801"/>
    </source>
</evidence>
<reference evidence="5 6" key="1">
    <citation type="journal article" date="2016" name="Nat. Commun.">
        <title>Thousands of microbial genomes shed light on interconnected biogeochemical processes in an aquifer system.</title>
        <authorList>
            <person name="Anantharaman K."/>
            <person name="Brown C.T."/>
            <person name="Hug L.A."/>
            <person name="Sharon I."/>
            <person name="Castelle C.J."/>
            <person name="Probst A.J."/>
            <person name="Thomas B.C."/>
            <person name="Singh A."/>
            <person name="Wilkins M.J."/>
            <person name="Karaoz U."/>
            <person name="Brodie E.L."/>
            <person name="Williams K.H."/>
            <person name="Hubbard S.S."/>
            <person name="Banfield J.F."/>
        </authorList>
    </citation>
    <scope>NUCLEOTIDE SEQUENCE [LARGE SCALE GENOMIC DNA]</scope>
</reference>
<proteinExistence type="predicted"/>
<dbReference type="Gene3D" id="2.40.50.90">
    <property type="match status" value="1"/>
</dbReference>
<dbReference type="PANTHER" id="PTHR12302">
    <property type="entry name" value="EBNA2 BINDING PROTEIN P100"/>
    <property type="match status" value="1"/>
</dbReference>
<gene>
    <name evidence="5" type="ORF">A2397_03875</name>
</gene>
<dbReference type="GO" id="GO:0004519">
    <property type="term" value="F:endonuclease activity"/>
    <property type="evidence" value="ECO:0007669"/>
    <property type="project" value="UniProtKB-KW"/>
</dbReference>
<dbReference type="Pfam" id="PF00565">
    <property type="entry name" value="SNase"/>
    <property type="match status" value="1"/>
</dbReference>
<dbReference type="PROSITE" id="PS50830">
    <property type="entry name" value="TNASE_3"/>
    <property type="match status" value="1"/>
</dbReference>
<evidence type="ECO:0000256" key="2">
    <source>
        <dbReference type="ARBA" id="ARBA00022759"/>
    </source>
</evidence>
<evidence type="ECO:0000256" key="1">
    <source>
        <dbReference type="ARBA" id="ARBA00022722"/>
    </source>
</evidence>
<dbReference type="SMART" id="SM00318">
    <property type="entry name" value="SNc"/>
    <property type="match status" value="1"/>
</dbReference>
<dbReference type="PANTHER" id="PTHR12302:SF3">
    <property type="entry name" value="SERINE_THREONINE-PROTEIN KINASE 31"/>
    <property type="match status" value="1"/>
</dbReference>
<protein>
    <recommendedName>
        <fullName evidence="4">TNase-like domain-containing protein</fullName>
    </recommendedName>
</protein>
<dbReference type="InterPro" id="IPR035437">
    <property type="entry name" value="SNase_OB-fold_sf"/>
</dbReference>
<keyword evidence="2" id="KW-0255">Endonuclease</keyword>
<evidence type="ECO:0000259" key="4">
    <source>
        <dbReference type="PROSITE" id="PS50830"/>
    </source>
</evidence>
<feature type="domain" description="TNase-like" evidence="4">
    <location>
        <begin position="33"/>
        <end position="147"/>
    </location>
</feature>